<dbReference type="Proteomes" id="UP000664521">
    <property type="component" value="Unassembled WGS sequence"/>
</dbReference>
<reference evidence="2" key="1">
    <citation type="submission" date="2021-03" db="EMBL/GenBank/DDBJ databases">
        <authorList>
            <person name="Tagirdzhanova G."/>
        </authorList>
    </citation>
    <scope>NUCLEOTIDE SEQUENCE</scope>
</reference>
<dbReference type="PANTHER" id="PTHR10742">
    <property type="entry name" value="FLAVIN MONOAMINE OXIDASE"/>
    <property type="match status" value="1"/>
</dbReference>
<dbReference type="Pfam" id="PF01593">
    <property type="entry name" value="Amino_oxidase"/>
    <property type="match status" value="1"/>
</dbReference>
<keyword evidence="3" id="KW-1185">Reference proteome</keyword>
<sequence>MSNASGIDAEGPWFDGVELLKEKEISAVNVKEAKAKKIAIVGAGMAGLMTWLCLNSSGFHNLEILEAGQRLGGRVHTAYLEGGPSDYQYQEMGPMRFPETIQLAGSNETLPINDMKLVFQLAEVMNQLNDGHPNFTVKFIPWIQNSPNGLFYYNGIKKSDGLPPTVAETTSNPNLTAQVPVDPEVAKISDQITEITCNPTTMAAAAKNQFTAHKAWLDSGLGGLGGDDWSEFAYFHNYLKFSLNATDQALRGGPYGGIEGLWDAIYDCEYFGATAWRTIDGGLNQLPNSFYPHVGPITSMNRAIAKAEFLPKSEQVQLSWKDNYTDTTFQNATYDYVMVAAPFSKVRSWRFPNTVFDPTLKNAIASMTYTSVALQFSTRFWEHYEKPIIGSCSTSSDIPGIGSICYPSYKPNSTGPGVMLASYTSGDFGLRFASLTELEHVQYVLNAMIEIHGEVARQQYTGKYNRRCWVLDPLESVSWASPEIGMHKLYIPAYFRTENHMIFIGEHTSYTHAWIASALESGIRGSVQLLLELGLVDEAKAITEKFMARWISV</sequence>
<dbReference type="GO" id="GO:0009063">
    <property type="term" value="P:amino acid catabolic process"/>
    <property type="evidence" value="ECO:0007669"/>
    <property type="project" value="TreeGrafter"/>
</dbReference>
<dbReference type="SUPFAM" id="SSF51905">
    <property type="entry name" value="FAD/NAD(P)-binding domain"/>
    <property type="match status" value="1"/>
</dbReference>
<dbReference type="InterPro" id="IPR002937">
    <property type="entry name" value="Amino_oxidase"/>
</dbReference>
<feature type="domain" description="Amine oxidase" evidence="1">
    <location>
        <begin position="45"/>
        <end position="529"/>
    </location>
</feature>
<dbReference type="Gene3D" id="1.20.1440.240">
    <property type="match status" value="1"/>
</dbReference>
<accession>A0A8H3G759</accession>
<organism evidence="2 3">
    <name type="scientific">Heterodermia speciosa</name>
    <dbReference type="NCBI Taxonomy" id="116794"/>
    <lineage>
        <taxon>Eukaryota</taxon>
        <taxon>Fungi</taxon>
        <taxon>Dikarya</taxon>
        <taxon>Ascomycota</taxon>
        <taxon>Pezizomycotina</taxon>
        <taxon>Lecanoromycetes</taxon>
        <taxon>OSLEUM clade</taxon>
        <taxon>Lecanoromycetidae</taxon>
        <taxon>Caliciales</taxon>
        <taxon>Physciaceae</taxon>
        <taxon>Heterodermia</taxon>
    </lineage>
</organism>
<dbReference type="Gene3D" id="3.90.660.10">
    <property type="match status" value="1"/>
</dbReference>
<proteinExistence type="predicted"/>
<evidence type="ECO:0000259" key="1">
    <source>
        <dbReference type="Pfam" id="PF01593"/>
    </source>
</evidence>
<comment type="caution">
    <text evidence="2">The sequence shown here is derived from an EMBL/GenBank/DDBJ whole genome shotgun (WGS) entry which is preliminary data.</text>
</comment>
<protein>
    <recommendedName>
        <fullName evidence="1">Amine oxidase domain-containing protein</fullName>
    </recommendedName>
</protein>
<dbReference type="InterPro" id="IPR036188">
    <property type="entry name" value="FAD/NAD-bd_sf"/>
</dbReference>
<dbReference type="EMBL" id="CAJPDS010000088">
    <property type="protein sequence ID" value="CAF9936029.1"/>
    <property type="molecule type" value="Genomic_DNA"/>
</dbReference>
<evidence type="ECO:0000313" key="3">
    <source>
        <dbReference type="Proteomes" id="UP000664521"/>
    </source>
</evidence>
<evidence type="ECO:0000313" key="2">
    <source>
        <dbReference type="EMBL" id="CAF9936029.1"/>
    </source>
</evidence>
<dbReference type="Gene3D" id="3.50.50.60">
    <property type="entry name" value="FAD/NAD(P)-binding domain"/>
    <property type="match status" value="1"/>
</dbReference>
<name>A0A8H3G759_9LECA</name>
<dbReference type="GO" id="GO:0001716">
    <property type="term" value="F:L-amino-acid oxidase activity"/>
    <property type="evidence" value="ECO:0007669"/>
    <property type="project" value="TreeGrafter"/>
</dbReference>
<dbReference type="InterPro" id="IPR050281">
    <property type="entry name" value="Flavin_monoamine_oxidase"/>
</dbReference>
<dbReference type="AlphaFoldDB" id="A0A8H3G759"/>
<dbReference type="OrthoDB" id="7777654at2759"/>
<dbReference type="SUPFAM" id="SSF54373">
    <property type="entry name" value="FAD-linked reductases, C-terminal domain"/>
    <property type="match status" value="1"/>
</dbReference>
<dbReference type="PANTHER" id="PTHR10742:SF382">
    <property type="entry name" value="AMINE OXIDASE DOMAIN-CONTAINING PROTEIN"/>
    <property type="match status" value="1"/>
</dbReference>
<gene>
    <name evidence="2" type="ORF">HETSPECPRED_009984</name>
</gene>